<dbReference type="InterPro" id="IPR020846">
    <property type="entry name" value="MFS_dom"/>
</dbReference>
<feature type="transmembrane region" description="Helical" evidence="7">
    <location>
        <begin position="169"/>
        <end position="187"/>
    </location>
</feature>
<dbReference type="Gene3D" id="1.20.1250.20">
    <property type="entry name" value="MFS general substrate transporter like domains"/>
    <property type="match status" value="1"/>
</dbReference>
<evidence type="ECO:0000256" key="5">
    <source>
        <dbReference type="ARBA" id="ARBA00022989"/>
    </source>
</evidence>
<dbReference type="PANTHER" id="PTHR48022">
    <property type="entry name" value="PLASTIDIC GLUCOSE TRANSPORTER 4"/>
    <property type="match status" value="1"/>
</dbReference>
<evidence type="ECO:0000256" key="6">
    <source>
        <dbReference type="ARBA" id="ARBA00023136"/>
    </source>
</evidence>
<dbReference type="RefSeq" id="WP_225970303.1">
    <property type="nucleotide sequence ID" value="NZ_JAFDST010000004.1"/>
</dbReference>
<evidence type="ECO:0000313" key="10">
    <source>
        <dbReference type="Proteomes" id="UP000674416"/>
    </source>
</evidence>
<evidence type="ECO:0000256" key="1">
    <source>
        <dbReference type="ARBA" id="ARBA00004651"/>
    </source>
</evidence>
<dbReference type="PANTHER" id="PTHR48022:SF2">
    <property type="entry name" value="PLASTIDIC GLUCOSE TRANSPORTER 4"/>
    <property type="match status" value="1"/>
</dbReference>
<keyword evidence="10" id="KW-1185">Reference proteome</keyword>
<protein>
    <submittedName>
        <fullName evidence="9">MFS transporter</fullName>
    </submittedName>
</protein>
<dbReference type="InterPro" id="IPR005829">
    <property type="entry name" value="Sugar_transporter_CS"/>
</dbReference>
<keyword evidence="4 7" id="KW-0812">Transmembrane</keyword>
<feature type="transmembrane region" description="Helical" evidence="7">
    <location>
        <begin position="335"/>
        <end position="353"/>
    </location>
</feature>
<feature type="transmembrane region" description="Helical" evidence="7">
    <location>
        <begin position="47"/>
        <end position="70"/>
    </location>
</feature>
<keyword evidence="6 7" id="KW-0472">Membrane</keyword>
<dbReference type="InterPro" id="IPR036259">
    <property type="entry name" value="MFS_trans_sf"/>
</dbReference>
<sequence length="455" mass="50272">MRTLEEMPLGKFHFQMFFYTGGGAFIDGYIIGIIAVALAVLQPQFDMSLTVVGMIAMAMYVGMFFGGILGGYLTDLIGRKKMFILDLSIFVIASIPQYFVTDPMQLVILRFILGFAAGADYPISATYMAEFAPSKHRGALLGGLIALWYVGYGMSFLVGYWMLALGEDSWRWMLASSAIPAIIILLARIKMPESPLWLASKGKEKGANAIIQGIFGKDVVLSESFEAKEKTSFMDMFKNGYGKWTLFIALFWTLQVAPAFAIATFIPEVLGQLGFADGNKEYLGSTIMSLFYLVGLIPAVYLVEKIGRRPVLIWPFLVSAIILVILGITSSWQMSFTYSITLFVIYGIFNTSMNIHQWIYPNELFPTKIRGTAVGFGTGMSRIGASLSTFLFPMILANYGLEMTLYVCAGLFFAGFLISLVMAPETRNMTLEQTSALNKSNDKLSNKPDSKTGII</sequence>
<evidence type="ECO:0000256" key="3">
    <source>
        <dbReference type="ARBA" id="ARBA00022448"/>
    </source>
</evidence>
<feature type="transmembrane region" description="Helical" evidence="7">
    <location>
        <begin position="374"/>
        <end position="397"/>
    </location>
</feature>
<feature type="domain" description="Major facilitator superfamily (MFS) profile" evidence="8">
    <location>
        <begin position="16"/>
        <end position="427"/>
    </location>
</feature>
<evidence type="ECO:0000259" key="8">
    <source>
        <dbReference type="PROSITE" id="PS50850"/>
    </source>
</evidence>
<dbReference type="PROSITE" id="PS50850">
    <property type="entry name" value="MFS"/>
    <property type="match status" value="1"/>
</dbReference>
<feature type="transmembrane region" description="Helical" evidence="7">
    <location>
        <begin position="244"/>
        <end position="266"/>
    </location>
</feature>
<dbReference type="EMBL" id="JAFDST010000004">
    <property type="protein sequence ID" value="MBP1082927.1"/>
    <property type="molecule type" value="Genomic_DNA"/>
</dbReference>
<keyword evidence="5 7" id="KW-1133">Transmembrane helix</keyword>
<comment type="caution">
    <text evidence="9">The sequence shown here is derived from an EMBL/GenBank/DDBJ whole genome shotgun (WGS) entry which is preliminary data.</text>
</comment>
<evidence type="ECO:0000256" key="7">
    <source>
        <dbReference type="SAM" id="Phobius"/>
    </source>
</evidence>
<comment type="similarity">
    <text evidence="2">Belongs to the major facilitator superfamily. Sugar transporter (TC 2.A.1.1) family.</text>
</comment>
<feature type="transmembrane region" description="Helical" evidence="7">
    <location>
        <begin position="403"/>
        <end position="423"/>
    </location>
</feature>
<name>A0ABS4CZW1_9BACI</name>
<evidence type="ECO:0000313" key="9">
    <source>
        <dbReference type="EMBL" id="MBP1082927.1"/>
    </source>
</evidence>
<feature type="transmembrane region" description="Helical" evidence="7">
    <location>
        <begin position="286"/>
        <end position="304"/>
    </location>
</feature>
<keyword evidence="3" id="KW-0813">Transport</keyword>
<dbReference type="Pfam" id="PF00083">
    <property type="entry name" value="Sugar_tr"/>
    <property type="match status" value="1"/>
</dbReference>
<comment type="subcellular location">
    <subcellularLocation>
        <location evidence="1">Cell membrane</location>
        <topology evidence="1">Multi-pass membrane protein</topology>
    </subcellularLocation>
</comment>
<feature type="transmembrane region" description="Helical" evidence="7">
    <location>
        <begin position="106"/>
        <end position="127"/>
    </location>
</feature>
<dbReference type="InterPro" id="IPR005828">
    <property type="entry name" value="MFS_sugar_transport-like"/>
</dbReference>
<feature type="transmembrane region" description="Helical" evidence="7">
    <location>
        <begin position="139"/>
        <end position="163"/>
    </location>
</feature>
<dbReference type="InterPro" id="IPR050360">
    <property type="entry name" value="MFS_Sugar_Transporters"/>
</dbReference>
<evidence type="ECO:0000256" key="4">
    <source>
        <dbReference type="ARBA" id="ARBA00022692"/>
    </source>
</evidence>
<evidence type="ECO:0000256" key="2">
    <source>
        <dbReference type="ARBA" id="ARBA00010992"/>
    </source>
</evidence>
<feature type="transmembrane region" description="Helical" evidence="7">
    <location>
        <begin position="16"/>
        <end position="41"/>
    </location>
</feature>
<feature type="transmembrane region" description="Helical" evidence="7">
    <location>
        <begin position="311"/>
        <end position="329"/>
    </location>
</feature>
<gene>
    <name evidence="9" type="ORF">JOC74_003437</name>
</gene>
<accession>A0ABS4CZW1</accession>
<dbReference type="CDD" id="cd17316">
    <property type="entry name" value="MFS_SV2_like"/>
    <property type="match status" value="1"/>
</dbReference>
<dbReference type="PROSITE" id="PS00217">
    <property type="entry name" value="SUGAR_TRANSPORT_2"/>
    <property type="match status" value="1"/>
</dbReference>
<dbReference type="Proteomes" id="UP000674416">
    <property type="component" value="Unassembled WGS sequence"/>
</dbReference>
<organism evidence="9 10">
    <name type="scientific">Bacillus capparidis</name>
    <dbReference type="NCBI Taxonomy" id="1840411"/>
    <lineage>
        <taxon>Bacteria</taxon>
        <taxon>Bacillati</taxon>
        <taxon>Bacillota</taxon>
        <taxon>Bacilli</taxon>
        <taxon>Bacillales</taxon>
        <taxon>Bacillaceae</taxon>
        <taxon>Bacillus</taxon>
    </lineage>
</organism>
<reference evidence="9 10" key="1">
    <citation type="submission" date="2021-01" db="EMBL/GenBank/DDBJ databases">
        <title>Genomic Encyclopedia of Type Strains, Phase IV (KMG-IV): sequencing the most valuable type-strain genomes for metagenomic binning, comparative biology and taxonomic classification.</title>
        <authorList>
            <person name="Goeker M."/>
        </authorList>
    </citation>
    <scope>NUCLEOTIDE SEQUENCE [LARGE SCALE GENOMIC DNA]</scope>
    <source>
        <strain evidence="9 10">DSM 103394</strain>
    </source>
</reference>
<feature type="transmembrane region" description="Helical" evidence="7">
    <location>
        <begin position="82"/>
        <end position="100"/>
    </location>
</feature>
<proteinExistence type="inferred from homology"/>
<dbReference type="SUPFAM" id="SSF103473">
    <property type="entry name" value="MFS general substrate transporter"/>
    <property type="match status" value="1"/>
</dbReference>